<proteinExistence type="predicted"/>
<dbReference type="AlphaFoldDB" id="A0A9P6GFQ0"/>
<dbReference type="EMBL" id="WJXW01000006">
    <property type="protein sequence ID" value="KAF9734927.1"/>
    <property type="molecule type" value="Genomic_DNA"/>
</dbReference>
<accession>A0A9P6GFQ0</accession>
<protein>
    <submittedName>
        <fullName evidence="2">Uncharacterized protein</fullName>
    </submittedName>
</protein>
<gene>
    <name evidence="2" type="ORF">PMIN01_06332</name>
</gene>
<comment type="caution">
    <text evidence="2">The sequence shown here is derived from an EMBL/GenBank/DDBJ whole genome shotgun (WGS) entry which is preliminary data.</text>
</comment>
<keyword evidence="3" id="KW-1185">Reference proteome</keyword>
<evidence type="ECO:0000313" key="2">
    <source>
        <dbReference type="EMBL" id="KAF9734927.1"/>
    </source>
</evidence>
<evidence type="ECO:0000313" key="3">
    <source>
        <dbReference type="Proteomes" id="UP000756921"/>
    </source>
</evidence>
<name>A0A9P6GFQ0_9PLEO</name>
<reference evidence="2" key="1">
    <citation type="journal article" date="2020" name="Mol. Plant Microbe Interact.">
        <title>Genome Sequence of the Biocontrol Agent Coniothyrium minitans strain Conio (IMI 134523).</title>
        <authorList>
            <person name="Patel D."/>
            <person name="Shittu T.A."/>
            <person name="Baroncelli R."/>
            <person name="Muthumeenakshi S."/>
            <person name="Osborne T.H."/>
            <person name="Janganan T.K."/>
            <person name="Sreenivasaprasad S."/>
        </authorList>
    </citation>
    <scope>NUCLEOTIDE SEQUENCE</scope>
    <source>
        <strain evidence="2">Conio</strain>
    </source>
</reference>
<feature type="region of interest" description="Disordered" evidence="1">
    <location>
        <begin position="26"/>
        <end position="90"/>
    </location>
</feature>
<organism evidence="2 3">
    <name type="scientific">Paraphaeosphaeria minitans</name>
    <dbReference type="NCBI Taxonomy" id="565426"/>
    <lineage>
        <taxon>Eukaryota</taxon>
        <taxon>Fungi</taxon>
        <taxon>Dikarya</taxon>
        <taxon>Ascomycota</taxon>
        <taxon>Pezizomycotina</taxon>
        <taxon>Dothideomycetes</taxon>
        <taxon>Pleosporomycetidae</taxon>
        <taxon>Pleosporales</taxon>
        <taxon>Massarineae</taxon>
        <taxon>Didymosphaeriaceae</taxon>
        <taxon>Paraphaeosphaeria</taxon>
    </lineage>
</organism>
<sequence length="258" mass="28514">MAHVAPITPVNPVPPETTIAHSTEIIPLAWSSSRPTNSTQAADPVQSPRPSDTNLAQDFMPVSVIETKEVTKKRKHNADEADTDKQPAAMQRRTCSHAPSPYGFVELGPDGDDEGDVVIRQRNKVTTASKARVSEASVEEPTSYSNSLDLEVNRMIEVEEKCKAAAENGNGFVRNLKLRRSLADVTAASDKRRPILVRPTKVEMCLSNYPDIHIETDERERPFKAHITKMAHDVLKIASEAAIDREKEKRKLDAKVGC</sequence>
<dbReference type="OrthoDB" id="3800417at2759"/>
<feature type="compositionally biased region" description="Polar residues" evidence="1">
    <location>
        <begin position="30"/>
        <end position="41"/>
    </location>
</feature>
<evidence type="ECO:0000256" key="1">
    <source>
        <dbReference type="SAM" id="MobiDB-lite"/>
    </source>
</evidence>
<dbReference type="Proteomes" id="UP000756921">
    <property type="component" value="Unassembled WGS sequence"/>
</dbReference>